<dbReference type="EMBL" id="FQXU01000012">
    <property type="protein sequence ID" value="SHI29191.1"/>
    <property type="molecule type" value="Genomic_DNA"/>
</dbReference>
<name>A0A1M5ZY65_9CLOT</name>
<evidence type="ECO:0000259" key="1">
    <source>
        <dbReference type="Pfam" id="PF13349"/>
    </source>
</evidence>
<dbReference type="Pfam" id="PF13349">
    <property type="entry name" value="DUF4097"/>
    <property type="match status" value="1"/>
</dbReference>
<dbReference type="Gene3D" id="2.160.20.120">
    <property type="match status" value="1"/>
</dbReference>
<feature type="domain" description="DUF4097" evidence="1">
    <location>
        <begin position="58"/>
        <end position="301"/>
    </location>
</feature>
<gene>
    <name evidence="2" type="ORF">SAMN02745941_03529</name>
</gene>
<accession>A0A1M5ZY65</accession>
<reference evidence="2 3" key="1">
    <citation type="submission" date="2016-11" db="EMBL/GenBank/DDBJ databases">
        <authorList>
            <person name="Jaros S."/>
            <person name="Januszkiewicz K."/>
            <person name="Wedrychowicz H."/>
        </authorList>
    </citation>
    <scope>NUCLEOTIDE SEQUENCE [LARGE SCALE GENOMIC DNA]</scope>
    <source>
        <strain evidence="2 3">DSM 6191</strain>
    </source>
</reference>
<dbReference type="AlphaFoldDB" id="A0A1M5ZY65"/>
<proteinExistence type="predicted"/>
<evidence type="ECO:0000313" key="2">
    <source>
        <dbReference type="EMBL" id="SHI29191.1"/>
    </source>
</evidence>
<dbReference type="InterPro" id="IPR025164">
    <property type="entry name" value="Toastrack_DUF4097"/>
</dbReference>
<dbReference type="Proteomes" id="UP000184241">
    <property type="component" value="Unassembled WGS sequence"/>
</dbReference>
<organism evidence="2 3">
    <name type="scientific">Clostridium intestinale DSM 6191</name>
    <dbReference type="NCBI Taxonomy" id="1121320"/>
    <lineage>
        <taxon>Bacteria</taxon>
        <taxon>Bacillati</taxon>
        <taxon>Bacillota</taxon>
        <taxon>Clostridia</taxon>
        <taxon>Eubacteriales</taxon>
        <taxon>Clostridiaceae</taxon>
        <taxon>Clostridium</taxon>
    </lineage>
</organism>
<evidence type="ECO:0000313" key="3">
    <source>
        <dbReference type="Proteomes" id="UP000184241"/>
    </source>
</evidence>
<sequence length="304" mass="33114">MNKKFAIARIIASSLLAIVSLFILVSLILGNFSPTDFIFRLNSKYNSTNELTASIESISKIDLRNFGSELVTIYPTDSNEVKLLQSSTTTLKNEDLISISKEGNSLIFTKPNKIKFFSVKIFPQKIDLYIPKDYSDDLSISMSSGKLSMDGLNFKNLDVYLSSGTCDLKNLTAENTELRLSSGTLNANAIKSNIMTTDISSGKLVVEGEFTNIDTQTSSGSTKISSKITPETLSSKVSSGKTDISIPDNNGFEVRYKRSSGSIVLDFPLSDFNKDNKSGVAKYKDGGNTYNLSVSSGKLTLGKL</sequence>
<dbReference type="RefSeq" id="WP_073021626.1">
    <property type="nucleotide sequence ID" value="NZ_FQXU01000012.1"/>
</dbReference>
<protein>
    <submittedName>
        <fullName evidence="2">Putative adhesin</fullName>
    </submittedName>
</protein>